<dbReference type="NCBIfam" id="TIGR01450">
    <property type="entry name" value="recC"/>
    <property type="match status" value="1"/>
</dbReference>
<keyword evidence="7 10" id="KW-0067">ATP-binding</keyword>
<evidence type="ECO:0000256" key="5">
    <source>
        <dbReference type="ARBA" id="ARBA00022806"/>
    </source>
</evidence>
<comment type="miscellaneous">
    <text evidence="10">In the RecBCD complex, RecB has a slow 3'-5' helicase, an exonuclease activity and loads RecA onto ssDNA, RecD has a fast 5'-3' helicase activity, while RecC stimulates the ATPase and processivity of the RecB helicase and contributes to recognition of the Chi site.</text>
</comment>
<dbReference type="SUPFAM" id="SSF52980">
    <property type="entry name" value="Restriction endonuclease-like"/>
    <property type="match status" value="1"/>
</dbReference>
<dbReference type="GO" id="GO:0008854">
    <property type="term" value="F:exodeoxyribonuclease V activity"/>
    <property type="evidence" value="ECO:0007669"/>
    <property type="project" value="InterPro"/>
</dbReference>
<keyword evidence="2 10" id="KW-0547">Nucleotide-binding</keyword>
<dbReference type="Pfam" id="PF04257">
    <property type="entry name" value="Exonuc_V_gamma"/>
    <property type="match status" value="1"/>
</dbReference>
<dbReference type="Pfam" id="PF17946">
    <property type="entry name" value="RecC_C"/>
    <property type="match status" value="1"/>
</dbReference>
<evidence type="ECO:0000313" key="12">
    <source>
        <dbReference type="EMBL" id="BBG29780.1"/>
    </source>
</evidence>
<dbReference type="Gene3D" id="1.10.10.990">
    <property type="match status" value="1"/>
</dbReference>
<dbReference type="SUPFAM" id="SSF52540">
    <property type="entry name" value="P-loop containing nucleoside triphosphate hydrolases"/>
    <property type="match status" value="2"/>
</dbReference>
<dbReference type="PIRSF" id="PIRSF000980">
    <property type="entry name" value="RecC"/>
    <property type="match status" value="1"/>
</dbReference>
<evidence type="ECO:0000259" key="11">
    <source>
        <dbReference type="Pfam" id="PF17946"/>
    </source>
</evidence>
<dbReference type="GO" id="GO:0003678">
    <property type="term" value="F:DNA helicase activity"/>
    <property type="evidence" value="ECO:0007669"/>
    <property type="project" value="UniProtKB-UniRule"/>
</dbReference>
<proteinExistence type="inferred from homology"/>
<evidence type="ECO:0000256" key="6">
    <source>
        <dbReference type="ARBA" id="ARBA00022839"/>
    </source>
</evidence>
<dbReference type="EMBL" id="AP018933">
    <property type="protein sequence ID" value="BBG29780.1"/>
    <property type="molecule type" value="Genomic_DNA"/>
</dbReference>
<dbReference type="Gene3D" id="3.40.50.10930">
    <property type="match status" value="1"/>
</dbReference>
<feature type="domain" description="RecC C-terminal" evidence="11">
    <location>
        <begin position="844"/>
        <end position="1087"/>
    </location>
</feature>
<dbReference type="PANTHER" id="PTHR30591">
    <property type="entry name" value="RECBCD ENZYME SUBUNIT RECC"/>
    <property type="match status" value="1"/>
</dbReference>
<keyword evidence="3 10" id="KW-0227">DNA damage</keyword>
<gene>
    <name evidence="10" type="primary">recC</name>
    <name evidence="12" type="ORF">ZBT109_1013</name>
</gene>
<dbReference type="AlphaFoldDB" id="A0A348HDS8"/>
<dbReference type="GO" id="GO:0000724">
    <property type="term" value="P:double-strand break repair via homologous recombination"/>
    <property type="evidence" value="ECO:0007669"/>
    <property type="project" value="UniProtKB-UniRule"/>
</dbReference>
<evidence type="ECO:0000256" key="7">
    <source>
        <dbReference type="ARBA" id="ARBA00022840"/>
    </source>
</evidence>
<evidence type="ECO:0000256" key="10">
    <source>
        <dbReference type="HAMAP-Rule" id="MF_01486"/>
    </source>
</evidence>
<comment type="subunit">
    <text evidence="10">Heterotrimer of RecB, RecC and RecD. All subunits contribute to DNA-binding.</text>
</comment>
<dbReference type="PANTHER" id="PTHR30591:SF1">
    <property type="entry name" value="RECBCD ENZYME SUBUNIT RECC"/>
    <property type="match status" value="1"/>
</dbReference>
<comment type="function">
    <text evidence="10">A helicase/nuclease that prepares dsDNA breaks (DSB) for recombinational DNA repair. Binds to DSBs and unwinds DNA via a highly rapid and processive ATP-dependent bidirectional helicase activity. Unwinds dsDNA until it encounters a Chi (crossover hotspot instigator) sequence from the 3' direction. Cuts ssDNA a few nucleotides 3' to the Chi site. The properties and activities of the enzyme are changed at Chi. The Chi-altered holoenzyme produces a long 3'-ssDNA overhang and facilitates RecA-binding to the ssDNA for homologous DNA recombination and repair. Holoenzyme degrades any linearized DNA that is unable to undergo homologous recombination. In the holoenzyme this subunit recognizes the wild-type Chi sequence, and when added to isolated RecB increases its ATP-dependent helicase processivity.</text>
</comment>
<evidence type="ECO:0000256" key="9">
    <source>
        <dbReference type="ARBA" id="ARBA00023204"/>
    </source>
</evidence>
<dbReference type="Gene3D" id="3.40.50.300">
    <property type="entry name" value="P-loop containing nucleotide triphosphate hydrolases"/>
    <property type="match status" value="2"/>
</dbReference>
<dbReference type="KEGG" id="zpl:ZBT109_1013"/>
<dbReference type="OrthoDB" id="9762834at2"/>
<dbReference type="GO" id="GO:0009338">
    <property type="term" value="C:exodeoxyribonuclease V complex"/>
    <property type="evidence" value="ECO:0007669"/>
    <property type="project" value="InterPro"/>
</dbReference>
<name>A0A348HDS8_9GAMM</name>
<accession>A0A348HDS8</accession>
<keyword evidence="5 10" id="KW-0347">Helicase</keyword>
<evidence type="ECO:0000256" key="2">
    <source>
        <dbReference type="ARBA" id="ARBA00022741"/>
    </source>
</evidence>
<keyword evidence="9 10" id="KW-0234">DNA repair</keyword>
<dbReference type="InterPro" id="IPR006697">
    <property type="entry name" value="RecC"/>
</dbReference>
<dbReference type="GO" id="GO:0003677">
    <property type="term" value="F:DNA binding"/>
    <property type="evidence" value="ECO:0007669"/>
    <property type="project" value="UniProtKB-UniRule"/>
</dbReference>
<comment type="similarity">
    <text evidence="10">Belongs to the RecC family.</text>
</comment>
<keyword evidence="13" id="KW-1185">Reference proteome</keyword>
<keyword evidence="1 10" id="KW-0540">Nuclease</keyword>
<evidence type="ECO:0000256" key="1">
    <source>
        <dbReference type="ARBA" id="ARBA00022722"/>
    </source>
</evidence>
<dbReference type="GO" id="GO:0005524">
    <property type="term" value="F:ATP binding"/>
    <property type="evidence" value="ECO:0007669"/>
    <property type="project" value="UniProtKB-UniRule"/>
</dbReference>
<dbReference type="RefSeq" id="WP_038279438.1">
    <property type="nucleotide sequence ID" value="NZ_AP018933.1"/>
</dbReference>
<dbReference type="InterPro" id="IPR027417">
    <property type="entry name" value="P-loop_NTPase"/>
</dbReference>
<protein>
    <recommendedName>
        <fullName evidence="10">RecBCD enzyme subunit RecC</fullName>
    </recommendedName>
    <alternativeName>
        <fullName evidence="10">Exonuclease V subunit RecC</fullName>
        <shortName evidence="10">ExoV subunit RecC</shortName>
    </alternativeName>
    <alternativeName>
        <fullName evidence="10">Helicase/nuclease RecBCD subunit RecC</fullName>
    </alternativeName>
</protein>
<dbReference type="Gene3D" id="1.10.10.160">
    <property type="match status" value="1"/>
</dbReference>
<evidence type="ECO:0000256" key="8">
    <source>
        <dbReference type="ARBA" id="ARBA00023125"/>
    </source>
</evidence>
<evidence type="ECO:0000256" key="3">
    <source>
        <dbReference type="ARBA" id="ARBA00022763"/>
    </source>
</evidence>
<dbReference type="Proteomes" id="UP000267342">
    <property type="component" value="Chromosome"/>
</dbReference>
<evidence type="ECO:0000313" key="13">
    <source>
        <dbReference type="Proteomes" id="UP000267342"/>
    </source>
</evidence>
<dbReference type="InterPro" id="IPR041500">
    <property type="entry name" value="RecC_C"/>
</dbReference>
<organism evidence="12 13">
    <name type="scientific">Zymobacter palmae</name>
    <dbReference type="NCBI Taxonomy" id="33074"/>
    <lineage>
        <taxon>Bacteria</taxon>
        <taxon>Pseudomonadati</taxon>
        <taxon>Pseudomonadota</taxon>
        <taxon>Gammaproteobacteria</taxon>
        <taxon>Oceanospirillales</taxon>
        <taxon>Halomonadaceae</taxon>
        <taxon>Zymobacter group</taxon>
        <taxon>Zymobacter</taxon>
    </lineage>
</organism>
<dbReference type="InterPro" id="IPR011335">
    <property type="entry name" value="Restrct_endonuc-II-like"/>
</dbReference>
<keyword evidence="6 10" id="KW-0269">Exonuclease</keyword>
<sequence>MFSVIHANHIEDLRDLALSLVEREPLSPLEDDVFLVQSKGMAQWLRICIAEREGVAASLAFPLPSEFIWQAYRAVLGNTIPKRSPFDRKALVWRLMRLLPQLVDEPVYAPLATYLRRHEHVSDTTSHQRLHQLAERLADLYDQYLLYRPDWMAAWAYERTEQTAIRLDDDQRWQPVLWRMLLNDVTPEERTFHRAWVHRRFRERAAELTERPAGIPRRIFIFGISSLPWQILEALQAIASVTDIYLLVTNPCRFYWGDIVGEREALRRETRALARARHQPHPELESLAPDELHLRANPLLAGWGAQGRDFIAALYEFETEQGFDIDHDIFLDWASGPDASLLQQLQQDILDMAHPRERLDTGHGPRLLALDDTSVQFVSAHSPLREVEILRDQLLAAFEQDPTLKPRDIVVMVPEIDRYAPLIDAVFGQYDRSDARWMPYSIADRRASRSHPLLVCALQLLDLPERRLTVSELLDWLDIPAFRHRFGIDASALPRIARWVTGSGVRWGLNEAHRELLGLPALANNTWRFGLERMLLGYAVGGESQAAGEAFADIEPYDEIQGLDAELVGRLMDVTDTLDRFAEQMAEPCPPTQWAERLAHLYDAVFAPRTAEEFDIRQRLTRAVYDWLDQCDSARFDEPIALCIVRAALSDIIDDDGLAPRFLGGSINFATLMPMRAIPFRYTWLLGMNDGDYPRTRPAQDFDLMAVYPQPGDRSRRDDDRYLMLEALLATRTRLTCSWVGQDQRGGSPHSPSILISELRDAIAQGWRLPDDAEHPYDPDTGEHVLDWLTQQHPLQPFSHRYLEGREPQLYTYDEHWAAALNVAHRPLLPKEAHTLPPAPLADSQLSQDGLLRLLRSPSTLCLAARLSVHYREPEVDEEDAEPFTLDNLQVFDFKRRLLEGARAGEPLETAVARMQRAGQLPLLGFGDALVRGMLPRLTVQLDRWRQVQQGLVTLERQVLRWSWQDALGQTRWLEAVLEGLQQDEDGQLHCWQIAPAHYGDVFSRQGLPVLQKPHRLFENEVKALLASLATGRSVRPGWVFEDRVLRLPAITPLAAEQQLIEWLAVMEEGWQRPLPVDRSLAFTYLDGSAPEQDTLAADDPLWQPCRDRYEEETFCGDQRRAPLRDQHPVLGELWPTFDDLLADGFAPLSRRLYGPLVARLVDAEQHL</sequence>
<reference evidence="12 13" key="1">
    <citation type="submission" date="2018-09" db="EMBL/GenBank/DDBJ databases">
        <title>Zymobacter palmae IAM14233 (=T109) whole genome analysis.</title>
        <authorList>
            <person name="Yanase H."/>
        </authorList>
    </citation>
    <scope>NUCLEOTIDE SEQUENCE [LARGE SCALE GENOMIC DNA]</scope>
    <source>
        <strain evidence="12 13">IAM14233</strain>
    </source>
</reference>
<dbReference type="InterPro" id="IPR013986">
    <property type="entry name" value="DExx_box_DNA_helicase_dom_sf"/>
</dbReference>
<keyword evidence="4 10" id="KW-0378">Hydrolase</keyword>
<keyword evidence="8 10" id="KW-0238">DNA-binding</keyword>
<evidence type="ECO:0000256" key="4">
    <source>
        <dbReference type="ARBA" id="ARBA00022801"/>
    </source>
</evidence>
<dbReference type="HAMAP" id="MF_01486">
    <property type="entry name" value="RecC"/>
    <property type="match status" value="1"/>
</dbReference>